<keyword evidence="2" id="KW-1185">Reference proteome</keyword>
<sequence>LSVALAPRVMAAAVSVAHEAGDAAAADALWREAGGAAYFGLYKVLVPPKEGSDGGWTVLVDQAVRRQPHAQNTALDLSSCNDGVMHAALRAEAWRLRAQPASAVSYVYTGTFTAHRQARATALRELMGAAGVQTSLVHRTPGLFSVSVRAPEQAPRE</sequence>
<name>A0A835Z236_9STRA</name>
<dbReference type="AlphaFoldDB" id="A0A835Z236"/>
<accession>A0A835Z236</accession>
<proteinExistence type="predicted"/>
<evidence type="ECO:0000313" key="1">
    <source>
        <dbReference type="EMBL" id="KAG5185008.1"/>
    </source>
</evidence>
<dbReference type="Proteomes" id="UP000664859">
    <property type="component" value="Unassembled WGS sequence"/>
</dbReference>
<comment type="caution">
    <text evidence="1">The sequence shown here is derived from an EMBL/GenBank/DDBJ whole genome shotgun (WGS) entry which is preliminary data.</text>
</comment>
<dbReference type="EMBL" id="JAFCMP010000146">
    <property type="protein sequence ID" value="KAG5185008.1"/>
    <property type="molecule type" value="Genomic_DNA"/>
</dbReference>
<feature type="non-terminal residue" evidence="1">
    <location>
        <position position="1"/>
    </location>
</feature>
<organism evidence="1 2">
    <name type="scientific">Tribonema minus</name>
    <dbReference type="NCBI Taxonomy" id="303371"/>
    <lineage>
        <taxon>Eukaryota</taxon>
        <taxon>Sar</taxon>
        <taxon>Stramenopiles</taxon>
        <taxon>Ochrophyta</taxon>
        <taxon>PX clade</taxon>
        <taxon>Xanthophyceae</taxon>
        <taxon>Tribonematales</taxon>
        <taxon>Tribonemataceae</taxon>
        <taxon>Tribonema</taxon>
    </lineage>
</organism>
<reference evidence="1" key="1">
    <citation type="submission" date="2021-02" db="EMBL/GenBank/DDBJ databases">
        <title>First Annotated Genome of the Yellow-green Alga Tribonema minus.</title>
        <authorList>
            <person name="Mahan K.M."/>
        </authorList>
    </citation>
    <scope>NUCLEOTIDE SEQUENCE</scope>
    <source>
        <strain evidence="1">UTEX B ZZ1240</strain>
    </source>
</reference>
<gene>
    <name evidence="1" type="ORF">JKP88DRAFT_219574</name>
</gene>
<protein>
    <submittedName>
        <fullName evidence="1">Uncharacterized protein</fullName>
    </submittedName>
</protein>
<evidence type="ECO:0000313" key="2">
    <source>
        <dbReference type="Proteomes" id="UP000664859"/>
    </source>
</evidence>